<dbReference type="OrthoDB" id="8858258at2"/>
<proteinExistence type="predicted"/>
<protein>
    <submittedName>
        <fullName evidence="1">Uncharacterized protein</fullName>
    </submittedName>
</protein>
<keyword evidence="2" id="KW-1185">Reference proteome</keyword>
<evidence type="ECO:0000313" key="1">
    <source>
        <dbReference type="EMBL" id="SHG48088.1"/>
    </source>
</evidence>
<dbReference type="RefSeq" id="WP_073130693.1">
    <property type="nucleotide sequence ID" value="NZ_FQWQ01000001.1"/>
</dbReference>
<evidence type="ECO:0000313" key="2">
    <source>
        <dbReference type="Proteomes" id="UP000184212"/>
    </source>
</evidence>
<reference evidence="1 2" key="1">
    <citation type="submission" date="2016-11" db="EMBL/GenBank/DDBJ databases">
        <authorList>
            <person name="Jaros S."/>
            <person name="Januszkiewicz K."/>
            <person name="Wedrychowicz H."/>
        </authorList>
    </citation>
    <scope>NUCLEOTIDE SEQUENCE [LARGE SCALE GENOMIC DNA]</scope>
    <source>
        <strain evidence="1 2">DSM 24574</strain>
    </source>
</reference>
<gene>
    <name evidence="1" type="ORF">SAMN04488109_0458</name>
</gene>
<dbReference type="EMBL" id="FQWQ01000001">
    <property type="protein sequence ID" value="SHG48088.1"/>
    <property type="molecule type" value="Genomic_DNA"/>
</dbReference>
<name>A0A1M5K5J6_9BACT</name>
<sequence>MRPFQKIIEDLNNFEPEDGNWLKADDLLSELWASGNPNQGIGAMFNLFERFPEDNGAGVFWSAMHGIETLPDYETELLRSLNRQPSEMGLNMLIRIVNLGIREINGVSLSNIVVDLRQHPRLSRSNQSSVEILIEKLQGIA</sequence>
<accession>A0A1M5K5J6</accession>
<dbReference type="Proteomes" id="UP000184212">
    <property type="component" value="Unassembled WGS sequence"/>
</dbReference>
<organism evidence="1 2">
    <name type="scientific">Chryseolinea serpens</name>
    <dbReference type="NCBI Taxonomy" id="947013"/>
    <lineage>
        <taxon>Bacteria</taxon>
        <taxon>Pseudomonadati</taxon>
        <taxon>Bacteroidota</taxon>
        <taxon>Cytophagia</taxon>
        <taxon>Cytophagales</taxon>
        <taxon>Fulvivirgaceae</taxon>
        <taxon>Chryseolinea</taxon>
    </lineage>
</organism>
<dbReference type="AlphaFoldDB" id="A0A1M5K5J6"/>